<comment type="caution">
    <text evidence="1">The sequence shown here is derived from an EMBL/GenBank/DDBJ whole genome shotgun (WGS) entry which is preliminary data.</text>
</comment>
<dbReference type="RefSeq" id="WP_344914050.1">
    <property type="nucleotide sequence ID" value="NZ_BAABAQ010000001.1"/>
</dbReference>
<keyword evidence="2" id="KW-1185">Reference proteome</keyword>
<reference evidence="2" key="1">
    <citation type="journal article" date="2019" name="Int. J. Syst. Evol. Microbiol.">
        <title>The Global Catalogue of Microorganisms (GCM) 10K type strain sequencing project: providing services to taxonomists for standard genome sequencing and annotation.</title>
        <authorList>
            <consortium name="The Broad Institute Genomics Platform"/>
            <consortium name="The Broad Institute Genome Sequencing Center for Infectious Disease"/>
            <person name="Wu L."/>
            <person name="Ma J."/>
        </authorList>
    </citation>
    <scope>NUCLEOTIDE SEQUENCE [LARGE SCALE GENOMIC DNA]</scope>
    <source>
        <strain evidence="2">JCM 17388</strain>
    </source>
</reference>
<dbReference type="EMBL" id="BAABAQ010000001">
    <property type="protein sequence ID" value="GAA4180194.1"/>
    <property type="molecule type" value="Genomic_DNA"/>
</dbReference>
<accession>A0ABP8A9N5</accession>
<proteinExistence type="predicted"/>
<gene>
    <name evidence="1" type="ORF">GCM10022252_02690</name>
</gene>
<evidence type="ECO:0000313" key="2">
    <source>
        <dbReference type="Proteomes" id="UP001501251"/>
    </source>
</evidence>
<evidence type="ECO:0000313" key="1">
    <source>
        <dbReference type="EMBL" id="GAA4180194.1"/>
    </source>
</evidence>
<organism evidence="1 2">
    <name type="scientific">Streptosporangium oxazolinicum</name>
    <dbReference type="NCBI Taxonomy" id="909287"/>
    <lineage>
        <taxon>Bacteria</taxon>
        <taxon>Bacillati</taxon>
        <taxon>Actinomycetota</taxon>
        <taxon>Actinomycetes</taxon>
        <taxon>Streptosporangiales</taxon>
        <taxon>Streptosporangiaceae</taxon>
        <taxon>Streptosporangium</taxon>
    </lineage>
</organism>
<name>A0ABP8A9N5_9ACTN</name>
<sequence length="76" mass="8796">MSGWHILGDMATRWDNGRDVRITKGDFPSIQAAIENWEAGERARQARDLREMGRLVDSAIARLQRHLDAERRDPPR</sequence>
<dbReference type="Proteomes" id="UP001501251">
    <property type="component" value="Unassembled WGS sequence"/>
</dbReference>
<protein>
    <submittedName>
        <fullName evidence="1">Uncharacterized protein</fullName>
    </submittedName>
</protein>